<dbReference type="RefSeq" id="XP_002505337.1">
    <property type="nucleotide sequence ID" value="XM_002505291.1"/>
</dbReference>
<feature type="region of interest" description="Disordered" evidence="1">
    <location>
        <begin position="568"/>
        <end position="639"/>
    </location>
</feature>
<feature type="compositionally biased region" description="Low complexity" evidence="1">
    <location>
        <begin position="117"/>
        <end position="131"/>
    </location>
</feature>
<feature type="compositionally biased region" description="Gly residues" evidence="1">
    <location>
        <begin position="591"/>
        <end position="609"/>
    </location>
</feature>
<feature type="region of interest" description="Disordered" evidence="1">
    <location>
        <begin position="84"/>
        <end position="134"/>
    </location>
</feature>
<evidence type="ECO:0000313" key="2">
    <source>
        <dbReference type="EMBL" id="ACO66595.1"/>
    </source>
</evidence>
<sequence length="799" mass="82470">MATNKRINRAAMAQLDEALHAVADCDRAVWTLKRSIGECRSALGAGSFASTAAEARAIARALAMCARSIDAAVASALAESVAAAEKAPGGSVARGSSSRGARTNSRDGGGSGGGGSAATTPAARVRPTSAPLDMDSPAAARLVAAARETVTIHLVRPARRPPRAAVPADPDENGRVNNDDDDDEDVFFDDVATSAAGRPPVGPARAKPVSFQFQRRVREGGGVGGVDAAAAGEGAFEELLPAIQEKLGLATHVIEVVAAADGVARRSDADFVDGEVCVVYSAADGRRRRGRGDGGASTVDDSIGGGATAGDDRADDGAKACGAPRAREMRRDSLARLAAPSARSSRVVVNLIPTSLRRRALEGRLGADDDDEGTSAAARPWTEVTLPASCSTRVEALRRCEDALYRAERIVTPLLGLYAGDGTHLEGVEGLKNGDVLLYRTAKEPVPDSAAGGGGDAGESRAMRRARAASLAAPKAEWSQSFEVSVVRVGEGGAEGGAESIGARRAMRLPTRGLENMSLSQLSRRIRMACALSPDTDVEAVYAMPAAERVEHPAQLAGVASIAYALEGDEPPRKPAPSRVVGSRRKKVSPGGRGVSASGVGGRGGGGGTVFRPASARRPTTAPPLNPQPSTKTLSPGRGFGFGSTVRFAGDEYLPSAMAKTAKESSKKAARTQASQLQLGTAFDGLVTSAITPRSSAEKLLVNNPMGRKTQPPTKPTTTEPAESVDASSPPVRERWVDVEGMDACTMSAKNAAAAAAWAEYHERNAWPSPELRRIAELGYVPASSSPASAEPTSRHLQG</sequence>
<protein>
    <submittedName>
        <fullName evidence="2">Uncharacterized protein</fullName>
    </submittedName>
</protein>
<dbReference type="OMA" id="RRIRMAC"/>
<dbReference type="InParanoid" id="C1EEU9"/>
<feature type="region of interest" description="Disordered" evidence="1">
    <location>
        <begin position="696"/>
        <end position="734"/>
    </location>
</feature>
<dbReference type="KEGG" id="mis:MICPUN_103233"/>
<proteinExistence type="predicted"/>
<evidence type="ECO:0000313" key="3">
    <source>
        <dbReference type="Proteomes" id="UP000002009"/>
    </source>
</evidence>
<organism evidence="2 3">
    <name type="scientific">Micromonas commoda (strain RCC299 / NOUM17 / CCMP2709)</name>
    <name type="common">Picoplanktonic green alga</name>
    <dbReference type="NCBI Taxonomy" id="296587"/>
    <lineage>
        <taxon>Eukaryota</taxon>
        <taxon>Viridiplantae</taxon>
        <taxon>Chlorophyta</taxon>
        <taxon>Mamiellophyceae</taxon>
        <taxon>Mamiellales</taxon>
        <taxon>Mamiellaceae</taxon>
        <taxon>Micromonas</taxon>
    </lineage>
</organism>
<feature type="compositionally biased region" description="Low complexity" evidence="1">
    <location>
        <begin position="84"/>
        <end position="102"/>
    </location>
</feature>
<feature type="compositionally biased region" description="Low complexity" evidence="1">
    <location>
        <begin position="709"/>
        <end position="721"/>
    </location>
</feature>
<keyword evidence="3" id="KW-1185">Reference proteome</keyword>
<evidence type="ECO:0000256" key="1">
    <source>
        <dbReference type="SAM" id="MobiDB-lite"/>
    </source>
</evidence>
<name>C1EEU9_MICCC</name>
<dbReference type="Proteomes" id="UP000002009">
    <property type="component" value="Chromosome 11"/>
</dbReference>
<dbReference type="EMBL" id="CP001330">
    <property type="protein sequence ID" value="ACO66595.1"/>
    <property type="molecule type" value="Genomic_DNA"/>
</dbReference>
<feature type="region of interest" description="Disordered" evidence="1">
    <location>
        <begin position="155"/>
        <end position="183"/>
    </location>
</feature>
<feature type="compositionally biased region" description="Gly residues" evidence="1">
    <location>
        <begin position="107"/>
        <end position="116"/>
    </location>
</feature>
<feature type="region of interest" description="Disordered" evidence="1">
    <location>
        <begin position="286"/>
        <end position="325"/>
    </location>
</feature>
<accession>C1EEU9</accession>
<dbReference type="GeneID" id="8247466"/>
<dbReference type="AlphaFoldDB" id="C1EEU9"/>
<reference evidence="2 3" key="1">
    <citation type="journal article" date="2009" name="Science">
        <title>Green evolution and dynamic adaptations revealed by genomes of the marine picoeukaryotes Micromonas.</title>
        <authorList>
            <person name="Worden A.Z."/>
            <person name="Lee J.H."/>
            <person name="Mock T."/>
            <person name="Rouze P."/>
            <person name="Simmons M.P."/>
            <person name="Aerts A.L."/>
            <person name="Allen A.E."/>
            <person name="Cuvelier M.L."/>
            <person name="Derelle E."/>
            <person name="Everett M.V."/>
            <person name="Foulon E."/>
            <person name="Grimwood J."/>
            <person name="Gundlach H."/>
            <person name="Henrissat B."/>
            <person name="Napoli C."/>
            <person name="McDonald S.M."/>
            <person name="Parker M.S."/>
            <person name="Rombauts S."/>
            <person name="Salamov A."/>
            <person name="Von Dassow P."/>
            <person name="Badger J.H."/>
            <person name="Coutinho P.M."/>
            <person name="Demir E."/>
            <person name="Dubchak I."/>
            <person name="Gentemann C."/>
            <person name="Eikrem W."/>
            <person name="Gready J.E."/>
            <person name="John U."/>
            <person name="Lanier W."/>
            <person name="Lindquist E.A."/>
            <person name="Lucas S."/>
            <person name="Mayer K.F."/>
            <person name="Moreau H."/>
            <person name="Not F."/>
            <person name="Otillar R."/>
            <person name="Panaud O."/>
            <person name="Pangilinan J."/>
            <person name="Paulsen I."/>
            <person name="Piegu B."/>
            <person name="Poliakov A."/>
            <person name="Robbens S."/>
            <person name="Schmutz J."/>
            <person name="Toulza E."/>
            <person name="Wyss T."/>
            <person name="Zelensky A."/>
            <person name="Zhou K."/>
            <person name="Armbrust E.V."/>
            <person name="Bhattacharya D."/>
            <person name="Goodenough U.W."/>
            <person name="Van de Peer Y."/>
            <person name="Grigoriev I.V."/>
        </authorList>
    </citation>
    <scope>NUCLEOTIDE SEQUENCE [LARGE SCALE GENOMIC DNA]</scope>
    <source>
        <strain evidence="3">RCC299 / NOUM17</strain>
    </source>
</reference>
<gene>
    <name evidence="2" type="ORF">MICPUN_103233</name>
</gene>